<dbReference type="SUPFAM" id="SSF69572">
    <property type="entry name" value="Activating enzymes of the ubiquitin-like proteins"/>
    <property type="match status" value="1"/>
</dbReference>
<dbReference type="VEuPathDB" id="TriTrypDB:LDHU3_24.0560"/>
<sequence>MEENATIPYVLSIGTLPTTTAQLLAYVAALVMAGIIEYVVQVLPRCYRFAAARVKEVCSAAKEIWQPPRSIRKTVWCLTTLMRRWEVFTVPGITFVLLYMCAITSLIHLYIFHRNPDNIQLWTYQETHFDLTSMGPSLVSPVHDPRSLSPYGPRSDRTLAHFCGRPTASSYDGYTGAPHAAYMHHDVERDRYRGTPLAPSPWLDGEANWQLGDAAPRHAVNGAFNFTVRPLAVPHAAAAAAATGTTASRSGNADADFTKADQGLRTHYRRYTRDELLQRHAHLDFIYSYVNGSDITRSYTKPFAKTWECWNMIASVQLLWGEMQRSADTDTEAPHIAEDAFSRYIAELLFVSASSPCAMSELLADVGAGKDAMKRVEASLWWAATHPNGPRSVEDAPLPPPEMTLTNMELLRALGADLESVKPDDIDADCDELRHGMRGLLEHTRSWHRGRMAVVAPYGNVPLWLNHSRNFFMRSLYAAATAAAARAEASGGAADGDNPRVLGTAEARFVKEAHTGTLHYTRIHIVDQRALMPPAPLTTVNSYVVEPFVYRLRNASSVFIYMNDDYLIMKDVDITDFVNEFGGPLLRIRKSDSMEYFESNRDYFRRGLVFNTMLMHRDLDKTPADLEELAAVVRRGVVRASWAAFAAAVDARSSVATPEGGARATSTACASNSSAAVCAWAECAWGAAEGALVRDTCAMPRVSTQGEPAWAADAAGTFALVSPPSTTPGSSEWTWAGQAQMPALVHWGRRVLDRVTADLIAPRYYLETATIVLSDDDIERFPPRAALSSVAEHLRLLIEVLAHVRRDNEEVADTKTSSMQLLRRFTQAVANHEFPTHRVFKTQPRLRKYRMRLDSHAPYPQCRNMWGYIHKRYAPDLNLNMFMERKRTTMDLLPPSTHTAHMLRHPWAASSQYLPYLMAKQAWRMQRGAGLSPLGNDTPVFPVVDVALDNEDGCAPATYITEAEESARYHEFRDDRLWNRRAMDKIRSYRGVKPFTNINSKFSNNAVGETLRNFLEELFPTPMLLEQHWRSAPKAEGGTDELRVSRRIDGESGARDLQFAHVDVNFKRLMHLPLILVSNDEEGFCPLLRSLRHALPNFRGRRVVQVLVPPADGVSLRAARADRRHAYRDFLPVARCSLPADRLRRVTLPADSDVADVVVAGLRLAREDVEVERWEAPALLPLALAVPAELLAHEDFAEHLLDTAAQSLVRPPTAAEAATVAAVVPMEEDGRRKEAASAEDFAASVLVLSEADAEVRHTHWAHGASEHDLLSGMPLPYDTMEDMEEMFLYVRNPALCCFLILTGAVVLFIWARIHKWHQRARMAARSRMKDVRHVLQMCRRRPRSWNRIAEAVAVMLYNSWPLNATVFSALLTVHCVMLGIERLHTYRNGPRNLQLWTYQETHFDLTSMGPSLVSPVHDPRSLSPYGPRSDRTLAHFCGRPTASSYDGYTGAPHAAYMHHDVERDRYRGTPLAPSPWLDGEANWQLGDAAPRHAVNGAFNFTVRPLAVPHAAAAAAATGTTASRSGNADADFTKADQGLRTHYRRYTRDELLQRHAHLDFIYSYVNGSDITRSYTKPFAKTWECWNMIASVQLLWGEMQRSADTDTEAPHIAEDAFSRYIAELLFVSASSPCAMSELLADVGAGKDAMKRVEASLWWAATHPNGPRSVEDAPLPPPEMTLTNMELLRALGADLESVKPDDIDADCDELRHGMRGLLEHTRSWHRGRMAVVAPYGNVPLWLNHSRNFFMRSLYAAATAAAARAEASGGAADGDNPRVLGTAEARFVKEAHTGTLHYTRIHIVDQRALMPPAPLTTVNSYVVEPFVYRLRNASSVFIYMNDDYLIMKDVDITDFVNEFGGPLLRIRIDDPMVYNESNLEYFRRGLVFNTMLMHRDLDKTPADLEELAAVVRRGVVRASWAAFAAAVDARSSVATPEGGARATSTACASNSSAAVCAWAECAWGAAEGALVRDTCAMPRVSTQGEPAWAADAAGTFALVSPPSTTPGSSEWTWAGQAQMPALVHWGRRVLDRVTADLIAPRYYLETAKVVVVEEEPEPVPPAEAWAVVARDITAMAQLLRTLDLVHEQSASSSRTCLQLMRHLEVWAARLAGHEFPTHRVFKTQPRLRKYRMRLDSHAPYPQCRNMWGYIHKRYAPDLNLNMFMERKRTTMDLLPPSTHTAHMLRHPWAASSQYLPYLMAKQAWRMQRGAGLSPLGNDTPVFPVVDVALDNEDGCAPATYITEAEESARYHEFRDDDDLNDKVMDKIRSYQGVKPFTNINSKFSNNAVGETLRNFLEELFPTPMLLEQHWRSAPKAEGGTDELRVSRRIDGESGARDLQFAHVDVNFKRLMHLPLILVSNDEEGFCPLLRSLRHALPNFRGRRVVQVLVPPADGVSLRAARADRRHAYRDFLPVARCSLPADRLRRVTLPADSDVADVVVAGLRLAREDVEVERWEAPALLPLALAVPAELLAHEDFAEHLLDTAAQSLVRPPTAAEAATVAAVVPMEEDGRRKEAASAEDFAASVLVLSEADAEVRHTHWAHGASEHDLLSGMPLPYDKMEDMEEMDSSGDGLLEELFPEGRHHRQQGAGARNRQQNGTLPEEVLYLSRRSLEGAVIYMQARPPTWNSTHSLVAASRTMRRFAAMQYAVFGGANGLVLSASRPAGRGCAVPSTCSVVASDRGSLGGGVGQHARCLDRVRLCTLSQRTVGATSQAPRGGAGLISLSQRMRATAVCNLLRAPPRQENATSALPYGVWRPNLGVEPAEVLCEIQRLQGSRDAPSTASLDGDAVEVMRASPPEARDFLHRAQRHFDRLRASRIGKKRRLPVADAAPAFASHTTGSGRFESILEASHAAIPISGTIRSKLVLMSTSGECFRWRTPPAGAFWCATVGQCLTWSIVGSATLSDERELIAHMEDESSLALAALVSMLNSALYERTQILIGDDGIRSLQNTNIFLAGTGGVGGHCAEALVRAGVGSITIVDYDVVTSSNKNRQLIALDSTIGKSKVEELARRLRDINRHCNIVVLDAFITAEDVEEVLSRQRYDFVVDCIDSVTCKVALLAAAVKLKIRAYSSCGAGGRLDPSLVSIGDLFSTENDGLARACRAALRKHGVGPGDITVVHSSEKGIPPLEPQRQEAGGRDRSMNGTISYMPPLFGLMLASAVLRCAVDPAAHDAEVERRQKRERKEQKRALKKRRKETPPTT</sequence>
<evidence type="ECO:0000256" key="2">
    <source>
        <dbReference type="SAM" id="MobiDB-lite"/>
    </source>
</evidence>
<dbReference type="Gene3D" id="3.40.50.720">
    <property type="entry name" value="NAD(P)-binding Rossmann-like Domain"/>
    <property type="match status" value="1"/>
</dbReference>
<keyword evidence="1" id="KW-0808">Transferase</keyword>
<keyword evidence="3" id="KW-1133">Transmembrane helix</keyword>
<feature type="transmembrane region" description="Helical" evidence="3">
    <location>
        <begin position="1348"/>
        <end position="1371"/>
    </location>
</feature>
<dbReference type="CDD" id="cd00755">
    <property type="entry name" value="YgdL_like"/>
    <property type="match status" value="1"/>
</dbReference>
<evidence type="ECO:0000256" key="1">
    <source>
        <dbReference type="ARBA" id="ARBA00022679"/>
    </source>
</evidence>
<feature type="domain" description="THIF-type NAD/FAD binding fold" evidence="4">
    <location>
        <begin position="2934"/>
        <end position="3185"/>
    </location>
</feature>
<dbReference type="PANTHER" id="PTHR24045:SF0">
    <property type="entry name" value="N-ACETYLGLUCOSAMINE-1-PHOSPHOTRANSFERASE SUBUNITS ALPHA_BETA"/>
    <property type="match status" value="1"/>
</dbReference>
<evidence type="ECO:0000259" key="4">
    <source>
        <dbReference type="Pfam" id="PF00899"/>
    </source>
</evidence>
<dbReference type="VEuPathDB" id="TriTrypDB:LDHU3_24.0550"/>
<dbReference type="VEuPathDB" id="TriTrypDB:LDHU3_24.0580"/>
<name>A0A504XCH8_LEIDO</name>
<organism evidence="5 6">
    <name type="scientific">Leishmania donovani</name>
    <dbReference type="NCBI Taxonomy" id="5661"/>
    <lineage>
        <taxon>Eukaryota</taxon>
        <taxon>Discoba</taxon>
        <taxon>Euglenozoa</taxon>
        <taxon>Kinetoplastea</taxon>
        <taxon>Metakinetoplastina</taxon>
        <taxon>Trypanosomatida</taxon>
        <taxon>Trypanosomatidae</taxon>
        <taxon>Leishmaniinae</taxon>
        <taxon>Leishmania</taxon>
    </lineage>
</organism>
<comment type="caution">
    <text evidence="5">The sequence shown here is derived from an EMBL/GenBank/DDBJ whole genome shotgun (WGS) entry which is preliminary data.</text>
</comment>
<dbReference type="VEuPathDB" id="TriTrypDB:LdBPK_240470.1"/>
<evidence type="ECO:0000313" key="6">
    <source>
        <dbReference type="Proteomes" id="UP000318821"/>
    </source>
</evidence>
<dbReference type="GO" id="GO:0016740">
    <property type="term" value="F:transferase activity"/>
    <property type="evidence" value="ECO:0007669"/>
    <property type="project" value="UniProtKB-KW"/>
</dbReference>
<accession>A0A504XCH8</accession>
<feature type="compositionally biased region" description="Basic and acidic residues" evidence="2">
    <location>
        <begin position="3130"/>
        <end position="3140"/>
    </location>
</feature>
<gene>
    <name evidence="5" type="ORF">CGC20_11685</name>
</gene>
<protein>
    <recommendedName>
        <fullName evidence="4">THIF-type NAD/FAD binding fold domain-containing protein</fullName>
    </recommendedName>
</protein>
<dbReference type="InterPro" id="IPR047141">
    <property type="entry name" value="Stealth"/>
</dbReference>
<feature type="region of interest" description="Disordered" evidence="2">
    <location>
        <begin position="3117"/>
        <end position="3141"/>
    </location>
</feature>
<feature type="transmembrane region" description="Helical" evidence="3">
    <location>
        <begin position="1292"/>
        <end position="1313"/>
    </location>
</feature>
<dbReference type="Proteomes" id="UP000318821">
    <property type="component" value="Unassembled WGS sequence"/>
</dbReference>
<dbReference type="VEuPathDB" id="TriTrypDB:LdCL_240009400"/>
<feature type="compositionally biased region" description="Basic and acidic residues" evidence="2">
    <location>
        <begin position="3169"/>
        <end position="3187"/>
    </location>
</feature>
<dbReference type="InterPro" id="IPR000594">
    <property type="entry name" value="ThiF_NAD_FAD-bd"/>
</dbReference>
<dbReference type="PANTHER" id="PTHR24045">
    <property type="match status" value="1"/>
</dbReference>
<proteinExistence type="predicted"/>
<dbReference type="FunFam" id="3.40.50.720:FF:000867">
    <property type="entry name" value="Ubiquitin activating enzyme"/>
    <property type="match status" value="1"/>
</dbReference>
<feature type="transmembrane region" description="Helical" evidence="3">
    <location>
        <begin position="20"/>
        <end position="40"/>
    </location>
</feature>
<dbReference type="VEuPathDB" id="TriTrypDB:LdBPK_240440.1"/>
<dbReference type="Pfam" id="PF00899">
    <property type="entry name" value="ThiF"/>
    <property type="match status" value="1"/>
</dbReference>
<keyword evidence="3" id="KW-0472">Membrane</keyword>
<keyword evidence="3" id="KW-0812">Transmembrane</keyword>
<reference evidence="6" key="1">
    <citation type="submission" date="2019-02" db="EMBL/GenBank/DDBJ databases">
        <title>FDA dAtabase for Regulatory Grade micrObial Sequences (FDA-ARGOS): Supporting development and validation of Infectious Disease Dx tests.</title>
        <authorList>
            <person name="Duncan R."/>
            <person name="Fisher C."/>
            <person name="Tallon L."/>
            <person name="Sadzewicz L."/>
            <person name="Sengamalay N."/>
            <person name="Ott S."/>
            <person name="Godinez A."/>
            <person name="Nagaraj S."/>
            <person name="Vavikolanu K."/>
            <person name="Vyas G."/>
            <person name="Nadendla S."/>
            <person name="Aluvathingal J."/>
            <person name="Sichtig H."/>
        </authorList>
    </citation>
    <scope>NUCLEOTIDE SEQUENCE [LARGE SCALE GENOMIC DNA]</scope>
    <source>
        <strain evidence="6">FDAARGOS_360</strain>
    </source>
</reference>
<feature type="transmembrane region" description="Helical" evidence="3">
    <location>
        <begin position="88"/>
        <end position="111"/>
    </location>
</feature>
<dbReference type="VEuPathDB" id="TriTrypDB:LdBPK_240460.1"/>
<dbReference type="VEuPathDB" id="TriTrypDB:LdCL_240009300"/>
<dbReference type="GO" id="GO:0008641">
    <property type="term" value="F:ubiquitin-like modifier activating enzyme activity"/>
    <property type="evidence" value="ECO:0007669"/>
    <property type="project" value="InterPro"/>
</dbReference>
<evidence type="ECO:0000256" key="3">
    <source>
        <dbReference type="SAM" id="Phobius"/>
    </source>
</evidence>
<feature type="region of interest" description="Disordered" evidence="2">
    <location>
        <begin position="3169"/>
        <end position="3200"/>
    </location>
</feature>
<dbReference type="VEuPathDB" id="TriTrypDB:LdCL_240009500"/>
<evidence type="ECO:0000313" key="5">
    <source>
        <dbReference type="EMBL" id="TPP44859.1"/>
    </source>
</evidence>
<dbReference type="InterPro" id="IPR035985">
    <property type="entry name" value="Ubiquitin-activating_enz"/>
</dbReference>
<dbReference type="EMBL" id="RHLD01000021">
    <property type="protein sequence ID" value="TPP44859.1"/>
    <property type="molecule type" value="Genomic_DNA"/>
</dbReference>
<dbReference type="GO" id="GO:0005794">
    <property type="term" value="C:Golgi apparatus"/>
    <property type="evidence" value="ECO:0007669"/>
    <property type="project" value="TreeGrafter"/>
</dbReference>